<dbReference type="PROSITE" id="PS50118">
    <property type="entry name" value="HMG_BOX_2"/>
    <property type="match status" value="1"/>
</dbReference>
<accession>A2FSY5</accession>
<dbReference type="OrthoDB" id="6247875at2759"/>
<gene>
    <name evidence="6" type="ORF">TVAG_007580</name>
</gene>
<dbReference type="Proteomes" id="UP000001542">
    <property type="component" value="Unassembled WGS sequence"/>
</dbReference>
<dbReference type="VEuPathDB" id="TrichDB:TVAG_007580"/>
<dbReference type="CDD" id="cd00084">
    <property type="entry name" value="HMG-box_SF"/>
    <property type="match status" value="1"/>
</dbReference>
<reference evidence="6" key="2">
    <citation type="journal article" date="2007" name="Science">
        <title>Draft genome sequence of the sexually transmitted pathogen Trichomonas vaginalis.</title>
        <authorList>
            <person name="Carlton J.M."/>
            <person name="Hirt R.P."/>
            <person name="Silva J.C."/>
            <person name="Delcher A.L."/>
            <person name="Schatz M."/>
            <person name="Zhao Q."/>
            <person name="Wortman J.R."/>
            <person name="Bidwell S.L."/>
            <person name="Alsmark U.C.M."/>
            <person name="Besteiro S."/>
            <person name="Sicheritz-Ponten T."/>
            <person name="Noel C.J."/>
            <person name="Dacks J.B."/>
            <person name="Foster P.G."/>
            <person name="Simillion C."/>
            <person name="Van de Peer Y."/>
            <person name="Miranda-Saavedra D."/>
            <person name="Barton G.J."/>
            <person name="Westrop G.D."/>
            <person name="Mueller S."/>
            <person name="Dessi D."/>
            <person name="Fiori P.L."/>
            <person name="Ren Q."/>
            <person name="Paulsen I."/>
            <person name="Zhang H."/>
            <person name="Bastida-Corcuera F.D."/>
            <person name="Simoes-Barbosa A."/>
            <person name="Brown M.T."/>
            <person name="Hayes R.D."/>
            <person name="Mukherjee M."/>
            <person name="Okumura C.Y."/>
            <person name="Schneider R."/>
            <person name="Smith A.J."/>
            <person name="Vanacova S."/>
            <person name="Villalvazo M."/>
            <person name="Haas B.J."/>
            <person name="Pertea M."/>
            <person name="Feldblyum T.V."/>
            <person name="Utterback T.R."/>
            <person name="Shu C.L."/>
            <person name="Osoegawa K."/>
            <person name="de Jong P.J."/>
            <person name="Hrdy I."/>
            <person name="Horvathova L."/>
            <person name="Zubacova Z."/>
            <person name="Dolezal P."/>
            <person name="Malik S.B."/>
            <person name="Logsdon J.M. Jr."/>
            <person name="Henze K."/>
            <person name="Gupta A."/>
            <person name="Wang C.C."/>
            <person name="Dunne R.L."/>
            <person name="Upcroft J.A."/>
            <person name="Upcroft P."/>
            <person name="White O."/>
            <person name="Salzberg S.L."/>
            <person name="Tang P."/>
            <person name="Chiu C.-H."/>
            <person name="Lee Y.-S."/>
            <person name="Embley T.M."/>
            <person name="Coombs G.H."/>
            <person name="Mottram J.C."/>
            <person name="Tachezy J."/>
            <person name="Fraser-Liggett C.M."/>
            <person name="Johnson P.J."/>
        </authorList>
    </citation>
    <scope>NUCLEOTIDE SEQUENCE [LARGE SCALE GENOMIC DNA]</scope>
    <source>
        <strain evidence="6">G3</strain>
    </source>
</reference>
<evidence type="ECO:0000256" key="4">
    <source>
        <dbReference type="PROSITE-ProRule" id="PRU00267"/>
    </source>
</evidence>
<feature type="domain" description="HMG box" evidence="5">
    <location>
        <begin position="11"/>
        <end position="65"/>
    </location>
</feature>
<dbReference type="InParanoid" id="A2FSY5"/>
<organism evidence="6 7">
    <name type="scientific">Trichomonas vaginalis (strain ATCC PRA-98 / G3)</name>
    <dbReference type="NCBI Taxonomy" id="412133"/>
    <lineage>
        <taxon>Eukaryota</taxon>
        <taxon>Metamonada</taxon>
        <taxon>Parabasalia</taxon>
        <taxon>Trichomonadida</taxon>
        <taxon>Trichomonadidae</taxon>
        <taxon>Trichomonas</taxon>
    </lineage>
</organism>
<evidence type="ECO:0000256" key="3">
    <source>
        <dbReference type="ARBA" id="ARBA00023242"/>
    </source>
</evidence>
<proteinExistence type="predicted"/>
<dbReference type="EMBL" id="DS113998">
    <property type="protein sequence ID" value="EAX91981.1"/>
    <property type="molecule type" value="Genomic_DNA"/>
</dbReference>
<evidence type="ECO:0000259" key="5">
    <source>
        <dbReference type="PROSITE" id="PS50118"/>
    </source>
</evidence>
<dbReference type="Gene3D" id="1.10.30.10">
    <property type="entry name" value="High mobility group box domain"/>
    <property type="match status" value="1"/>
</dbReference>
<dbReference type="GO" id="GO:0005634">
    <property type="term" value="C:nucleus"/>
    <property type="evidence" value="ECO:0007669"/>
    <property type="project" value="UniProtKB-SubCell"/>
</dbReference>
<dbReference type="PANTHER" id="PTHR48112:SF32">
    <property type="entry name" value="HIGH MOBILITY GROUP PROTEIN B3"/>
    <property type="match status" value="1"/>
</dbReference>
<dbReference type="KEGG" id="tva:4749686"/>
<dbReference type="SMR" id="A2FSY5"/>
<name>A2FSY5_TRIV3</name>
<dbReference type="AlphaFoldDB" id="A2FSY5"/>
<dbReference type="InterPro" id="IPR036910">
    <property type="entry name" value="HMG_box_dom_sf"/>
</dbReference>
<dbReference type="GO" id="GO:0003677">
    <property type="term" value="F:DNA binding"/>
    <property type="evidence" value="ECO:0007669"/>
    <property type="project" value="UniProtKB-UniRule"/>
</dbReference>
<sequence length="121" mass="13693">MESISASNSKNKKNATGFFIFSKEIRHKIHKACPFFSPLDISKVISEQWKGLPESERMRYREMAKSISVQPKQSLILKAPSSPPSKPDALSPIETLGICPLFDKIQYATLSSTHDYPFVQY</sequence>
<protein>
    <submittedName>
        <fullName evidence="6">HMG box family protein</fullName>
    </submittedName>
</protein>
<dbReference type="SUPFAM" id="SSF47095">
    <property type="entry name" value="HMG-box"/>
    <property type="match status" value="1"/>
</dbReference>
<keyword evidence="3 4" id="KW-0539">Nucleus</keyword>
<comment type="subcellular location">
    <subcellularLocation>
        <location evidence="1">Nucleus</location>
    </subcellularLocation>
</comment>
<dbReference type="VEuPathDB" id="TrichDB:TVAGG3_0349150"/>
<evidence type="ECO:0000313" key="7">
    <source>
        <dbReference type="Proteomes" id="UP000001542"/>
    </source>
</evidence>
<evidence type="ECO:0000256" key="1">
    <source>
        <dbReference type="ARBA" id="ARBA00004123"/>
    </source>
</evidence>
<keyword evidence="2 4" id="KW-0238">DNA-binding</keyword>
<reference evidence="6" key="1">
    <citation type="submission" date="2006-10" db="EMBL/GenBank/DDBJ databases">
        <authorList>
            <person name="Amadeo P."/>
            <person name="Zhao Q."/>
            <person name="Wortman J."/>
            <person name="Fraser-Liggett C."/>
            <person name="Carlton J."/>
        </authorList>
    </citation>
    <scope>NUCLEOTIDE SEQUENCE</scope>
    <source>
        <strain evidence="6">G3</strain>
    </source>
</reference>
<dbReference type="RefSeq" id="XP_001304911.1">
    <property type="nucleotide sequence ID" value="XM_001304910.1"/>
</dbReference>
<evidence type="ECO:0000256" key="2">
    <source>
        <dbReference type="ARBA" id="ARBA00023125"/>
    </source>
</evidence>
<evidence type="ECO:0000313" key="6">
    <source>
        <dbReference type="EMBL" id="EAX91981.1"/>
    </source>
</evidence>
<dbReference type="SMART" id="SM00398">
    <property type="entry name" value="HMG"/>
    <property type="match status" value="1"/>
</dbReference>
<dbReference type="InterPro" id="IPR050342">
    <property type="entry name" value="HMGB"/>
</dbReference>
<keyword evidence="7" id="KW-1185">Reference proteome</keyword>
<dbReference type="InterPro" id="IPR009071">
    <property type="entry name" value="HMG_box_dom"/>
</dbReference>
<dbReference type="Pfam" id="PF00505">
    <property type="entry name" value="HMG_box"/>
    <property type="match status" value="1"/>
</dbReference>
<feature type="DNA-binding region" description="HMG box" evidence="4">
    <location>
        <begin position="11"/>
        <end position="65"/>
    </location>
</feature>
<dbReference type="PANTHER" id="PTHR48112">
    <property type="entry name" value="HIGH MOBILITY GROUP PROTEIN DSP1"/>
    <property type="match status" value="1"/>
</dbReference>